<dbReference type="InterPro" id="IPR013249">
    <property type="entry name" value="RNA_pol_sigma70_r4_t2"/>
</dbReference>
<dbReference type="AlphaFoldDB" id="A0A9D1UY78"/>
<dbReference type="InterPro" id="IPR007627">
    <property type="entry name" value="RNA_pol_sigma70_r2"/>
</dbReference>
<dbReference type="Gene3D" id="1.10.1740.10">
    <property type="match status" value="1"/>
</dbReference>
<evidence type="ECO:0000256" key="2">
    <source>
        <dbReference type="ARBA" id="ARBA00023015"/>
    </source>
</evidence>
<dbReference type="InterPro" id="IPR039425">
    <property type="entry name" value="RNA_pol_sigma-70-like"/>
</dbReference>
<dbReference type="NCBIfam" id="TIGR02985">
    <property type="entry name" value="Sig70_bacteroi1"/>
    <property type="match status" value="1"/>
</dbReference>
<dbReference type="NCBIfam" id="TIGR02937">
    <property type="entry name" value="sigma70-ECF"/>
    <property type="match status" value="1"/>
</dbReference>
<accession>A0A9D1UY78</accession>
<dbReference type="EMBL" id="DXFT01000012">
    <property type="protein sequence ID" value="HIX02611.1"/>
    <property type="molecule type" value="Genomic_DNA"/>
</dbReference>
<reference evidence="6" key="2">
    <citation type="submission" date="2021-04" db="EMBL/GenBank/DDBJ databases">
        <authorList>
            <person name="Gilroy R."/>
        </authorList>
    </citation>
    <scope>NUCLEOTIDE SEQUENCE</scope>
    <source>
        <strain evidence="6">23274</strain>
    </source>
</reference>
<keyword evidence="4" id="KW-0804">Transcription</keyword>
<evidence type="ECO:0000313" key="6">
    <source>
        <dbReference type="EMBL" id="HIX02611.1"/>
    </source>
</evidence>
<evidence type="ECO:0000256" key="1">
    <source>
        <dbReference type="ARBA" id="ARBA00010641"/>
    </source>
</evidence>
<organism evidence="6 7">
    <name type="scientific">Candidatus Odoribacter faecigallinarum</name>
    <dbReference type="NCBI Taxonomy" id="2838706"/>
    <lineage>
        <taxon>Bacteria</taxon>
        <taxon>Pseudomonadati</taxon>
        <taxon>Bacteroidota</taxon>
        <taxon>Bacteroidia</taxon>
        <taxon>Bacteroidales</taxon>
        <taxon>Odoribacteraceae</taxon>
        <taxon>Odoribacter</taxon>
    </lineage>
</organism>
<evidence type="ECO:0000256" key="4">
    <source>
        <dbReference type="ARBA" id="ARBA00023163"/>
    </source>
</evidence>
<dbReference type="InterPro" id="IPR014327">
    <property type="entry name" value="RNA_pol_sigma70_bacteroid"/>
</dbReference>
<keyword evidence="2" id="KW-0805">Transcription regulation</keyword>
<dbReference type="Pfam" id="PF04542">
    <property type="entry name" value="Sigma70_r2"/>
    <property type="match status" value="1"/>
</dbReference>
<evidence type="ECO:0000256" key="3">
    <source>
        <dbReference type="ARBA" id="ARBA00023082"/>
    </source>
</evidence>
<dbReference type="SUPFAM" id="SSF88946">
    <property type="entry name" value="Sigma2 domain of RNA polymerase sigma factors"/>
    <property type="match status" value="1"/>
</dbReference>
<dbReference type="InterPro" id="IPR000792">
    <property type="entry name" value="Tscrpt_reg_LuxR_C"/>
</dbReference>
<evidence type="ECO:0000259" key="5">
    <source>
        <dbReference type="PROSITE" id="PS00622"/>
    </source>
</evidence>
<dbReference type="PROSITE" id="PS00622">
    <property type="entry name" value="HTH_LUXR_1"/>
    <property type="match status" value="1"/>
</dbReference>
<sequence length="194" mass="23212">MDNELQLYKKMQQGDEGVLAQFFHEYMETLYWRALGFVKDSAVAEDIVQEVFIRFWELREQTEITDSVSGYLARAVDNRCRNHLEYVQVRKRYEQLHADDGEPVDSLPEEDEREELRERVRRFIDSLPEKCREIFVLACVEGLKYKEVAERLDVSVNTVKTQVKHAYAKLREEFNDKELPLVFWLLSMYMPYIE</sequence>
<evidence type="ECO:0000313" key="7">
    <source>
        <dbReference type="Proteomes" id="UP000824202"/>
    </source>
</evidence>
<dbReference type="InterPro" id="IPR014284">
    <property type="entry name" value="RNA_pol_sigma-70_dom"/>
</dbReference>
<dbReference type="SMART" id="SM00421">
    <property type="entry name" value="HTH_LUXR"/>
    <property type="match status" value="1"/>
</dbReference>
<feature type="domain" description="HTH luxR-type" evidence="5">
    <location>
        <begin position="142"/>
        <end position="169"/>
    </location>
</feature>
<name>A0A9D1UY78_9BACT</name>
<dbReference type="InterPro" id="IPR036388">
    <property type="entry name" value="WH-like_DNA-bd_sf"/>
</dbReference>
<dbReference type="GO" id="GO:0006352">
    <property type="term" value="P:DNA-templated transcription initiation"/>
    <property type="evidence" value="ECO:0007669"/>
    <property type="project" value="InterPro"/>
</dbReference>
<dbReference type="SUPFAM" id="SSF88659">
    <property type="entry name" value="Sigma3 and sigma4 domains of RNA polymerase sigma factors"/>
    <property type="match status" value="1"/>
</dbReference>
<reference evidence="6" key="1">
    <citation type="journal article" date="2021" name="PeerJ">
        <title>Extensive microbial diversity within the chicken gut microbiome revealed by metagenomics and culture.</title>
        <authorList>
            <person name="Gilroy R."/>
            <person name="Ravi A."/>
            <person name="Getino M."/>
            <person name="Pursley I."/>
            <person name="Horton D.L."/>
            <person name="Alikhan N.F."/>
            <person name="Baker D."/>
            <person name="Gharbi K."/>
            <person name="Hall N."/>
            <person name="Watson M."/>
            <person name="Adriaenssens E.M."/>
            <person name="Foster-Nyarko E."/>
            <person name="Jarju S."/>
            <person name="Secka A."/>
            <person name="Antonio M."/>
            <person name="Oren A."/>
            <person name="Chaudhuri R.R."/>
            <person name="La Ragione R."/>
            <person name="Hildebrand F."/>
            <person name="Pallen M.J."/>
        </authorList>
    </citation>
    <scope>NUCLEOTIDE SEQUENCE</scope>
    <source>
        <strain evidence="6">23274</strain>
    </source>
</reference>
<keyword evidence="3" id="KW-0731">Sigma factor</keyword>
<dbReference type="InterPro" id="IPR013324">
    <property type="entry name" value="RNA_pol_sigma_r3/r4-like"/>
</dbReference>
<comment type="similarity">
    <text evidence="1">Belongs to the sigma-70 factor family. ECF subfamily.</text>
</comment>
<gene>
    <name evidence="6" type="ORF">H9863_00640</name>
</gene>
<dbReference type="Gene3D" id="1.10.10.10">
    <property type="entry name" value="Winged helix-like DNA-binding domain superfamily/Winged helix DNA-binding domain"/>
    <property type="match status" value="1"/>
</dbReference>
<protein>
    <submittedName>
        <fullName evidence="6">RNA polymerase sigma-70 factor</fullName>
    </submittedName>
</protein>
<dbReference type="CDD" id="cd06171">
    <property type="entry name" value="Sigma70_r4"/>
    <property type="match status" value="1"/>
</dbReference>
<proteinExistence type="inferred from homology"/>
<dbReference type="Pfam" id="PF08281">
    <property type="entry name" value="Sigma70_r4_2"/>
    <property type="match status" value="1"/>
</dbReference>
<comment type="caution">
    <text evidence="6">The sequence shown here is derived from an EMBL/GenBank/DDBJ whole genome shotgun (WGS) entry which is preliminary data.</text>
</comment>
<dbReference type="PANTHER" id="PTHR43133">
    <property type="entry name" value="RNA POLYMERASE ECF-TYPE SIGMA FACTO"/>
    <property type="match status" value="1"/>
</dbReference>
<dbReference type="GO" id="GO:0003677">
    <property type="term" value="F:DNA binding"/>
    <property type="evidence" value="ECO:0007669"/>
    <property type="project" value="InterPro"/>
</dbReference>
<dbReference type="InterPro" id="IPR013325">
    <property type="entry name" value="RNA_pol_sigma_r2"/>
</dbReference>
<dbReference type="GO" id="GO:0016987">
    <property type="term" value="F:sigma factor activity"/>
    <property type="evidence" value="ECO:0007669"/>
    <property type="project" value="UniProtKB-KW"/>
</dbReference>
<dbReference type="PANTHER" id="PTHR43133:SF46">
    <property type="entry name" value="RNA POLYMERASE SIGMA-70 FACTOR ECF SUBFAMILY"/>
    <property type="match status" value="1"/>
</dbReference>
<dbReference type="Proteomes" id="UP000824202">
    <property type="component" value="Unassembled WGS sequence"/>
</dbReference>